<dbReference type="AlphaFoldDB" id="A0A369CB23"/>
<proteinExistence type="predicted"/>
<dbReference type="EMBL" id="QPJY01000003">
    <property type="protein sequence ID" value="RCX31222.1"/>
    <property type="molecule type" value="Genomic_DNA"/>
</dbReference>
<dbReference type="InterPro" id="IPR011051">
    <property type="entry name" value="RmlC_Cupin_sf"/>
</dbReference>
<reference evidence="1 2" key="1">
    <citation type="submission" date="2018-07" db="EMBL/GenBank/DDBJ databases">
        <title>Genomic Encyclopedia of Type Strains, Phase IV (KMG-IV): sequencing the most valuable type-strain genomes for metagenomic binning, comparative biology and taxonomic classification.</title>
        <authorList>
            <person name="Goeker M."/>
        </authorList>
    </citation>
    <scope>NUCLEOTIDE SEQUENCE [LARGE SCALE GENOMIC DNA]</scope>
    <source>
        <strain evidence="1 2">DSM 26407</strain>
    </source>
</reference>
<organism evidence="1 2">
    <name type="scientific">Thioalbus denitrificans</name>
    <dbReference type="NCBI Taxonomy" id="547122"/>
    <lineage>
        <taxon>Bacteria</taxon>
        <taxon>Pseudomonadati</taxon>
        <taxon>Pseudomonadota</taxon>
        <taxon>Gammaproteobacteria</taxon>
        <taxon>Chromatiales</taxon>
        <taxon>Ectothiorhodospiraceae</taxon>
        <taxon>Thioalbus</taxon>
    </lineage>
</organism>
<dbReference type="Proteomes" id="UP000252707">
    <property type="component" value="Unassembled WGS sequence"/>
</dbReference>
<evidence type="ECO:0000313" key="2">
    <source>
        <dbReference type="Proteomes" id="UP000252707"/>
    </source>
</evidence>
<comment type="caution">
    <text evidence="1">The sequence shown here is derived from an EMBL/GenBank/DDBJ whole genome shotgun (WGS) entry which is preliminary data.</text>
</comment>
<keyword evidence="2" id="KW-1185">Reference proteome</keyword>
<evidence type="ECO:0000313" key="1">
    <source>
        <dbReference type="EMBL" id="RCX31222.1"/>
    </source>
</evidence>
<name>A0A369CB23_9GAMM</name>
<gene>
    <name evidence="1" type="ORF">DFQ59_103188</name>
</gene>
<dbReference type="SUPFAM" id="SSF51182">
    <property type="entry name" value="RmlC-like cupins"/>
    <property type="match status" value="1"/>
</dbReference>
<dbReference type="RefSeq" id="WP_114279404.1">
    <property type="nucleotide sequence ID" value="NZ_QPJY01000003.1"/>
</dbReference>
<evidence type="ECO:0008006" key="3">
    <source>
        <dbReference type="Google" id="ProtNLM"/>
    </source>
</evidence>
<sequence length="180" mass="20676">MRPTTRFSALLYRLSGWLRCRIINGHHGEPYLERYHLLRLPGGGGVYLHRFVASDPDRGLHDHPWPWALSWVLAGGYRELLLAPAEAGERVVERPVRPGRFNRIGGGDFHRVVLPEGGEAWTLFMHGGKCRDWGFLRLDGEGRRRYRPHESVSAEGSHYHWWKRAPRGRALRRSTAAARA</sequence>
<accession>A0A369CB23</accession>
<protein>
    <recommendedName>
        <fullName evidence="3">Cysteine dioxygenase type I</fullName>
    </recommendedName>
</protein>
<dbReference type="OrthoDB" id="950196at2"/>